<evidence type="ECO:0000313" key="2">
    <source>
        <dbReference type="EMBL" id="AYL97617.1"/>
    </source>
</evidence>
<name>A0A494VQ42_9SPHI</name>
<feature type="compositionally biased region" description="Low complexity" evidence="1">
    <location>
        <begin position="27"/>
        <end position="37"/>
    </location>
</feature>
<reference evidence="2 3" key="1">
    <citation type="submission" date="2018-10" db="EMBL/GenBank/DDBJ databases">
        <title>Genome sequencing of Mucilaginibacter sp. HYN0043.</title>
        <authorList>
            <person name="Kim M."/>
            <person name="Yi H."/>
        </authorList>
    </citation>
    <scope>NUCLEOTIDE SEQUENCE [LARGE SCALE GENOMIC DNA]</scope>
    <source>
        <strain evidence="2 3">HYN0043</strain>
    </source>
</reference>
<dbReference type="RefSeq" id="WP_119411182.1">
    <property type="nucleotide sequence ID" value="NZ_CP032869.1"/>
</dbReference>
<dbReference type="AlphaFoldDB" id="A0A494VQ42"/>
<feature type="region of interest" description="Disordered" evidence="1">
    <location>
        <begin position="24"/>
        <end position="50"/>
    </location>
</feature>
<organism evidence="2 3">
    <name type="scientific">Mucilaginibacter celer</name>
    <dbReference type="NCBI Taxonomy" id="2305508"/>
    <lineage>
        <taxon>Bacteria</taxon>
        <taxon>Pseudomonadati</taxon>
        <taxon>Bacteroidota</taxon>
        <taxon>Sphingobacteriia</taxon>
        <taxon>Sphingobacteriales</taxon>
        <taxon>Sphingobacteriaceae</taxon>
        <taxon>Mucilaginibacter</taxon>
    </lineage>
</organism>
<dbReference type="NCBIfam" id="NF047539">
    <property type="entry name" value="XAC2610_fam"/>
    <property type="match status" value="1"/>
</dbReference>
<keyword evidence="3" id="KW-1185">Reference proteome</keyword>
<dbReference type="OrthoDB" id="5993839at2"/>
<dbReference type="InterPro" id="IPR058087">
    <property type="entry name" value="XAC2610_dom"/>
</dbReference>
<accession>A0A494VQ42</accession>
<protein>
    <recommendedName>
        <fullName evidence="4">Lipoprotein</fullName>
    </recommendedName>
</protein>
<evidence type="ECO:0008006" key="4">
    <source>
        <dbReference type="Google" id="ProtNLM"/>
    </source>
</evidence>
<evidence type="ECO:0000256" key="1">
    <source>
        <dbReference type="SAM" id="MobiDB-lite"/>
    </source>
</evidence>
<dbReference type="Proteomes" id="UP000270046">
    <property type="component" value="Chromosome"/>
</dbReference>
<gene>
    <name evidence="2" type="ORF">HYN43_020995</name>
</gene>
<dbReference type="EMBL" id="CP032869">
    <property type="protein sequence ID" value="AYL97617.1"/>
    <property type="molecule type" value="Genomic_DNA"/>
</dbReference>
<proteinExistence type="predicted"/>
<evidence type="ECO:0000313" key="3">
    <source>
        <dbReference type="Proteomes" id="UP000270046"/>
    </source>
</evidence>
<dbReference type="KEGG" id="muh:HYN43_020995"/>
<dbReference type="PROSITE" id="PS51257">
    <property type="entry name" value="PROKAR_LIPOPROTEIN"/>
    <property type="match status" value="1"/>
</dbReference>
<sequence>MQLIKFFKYGWMMSIACACAHRHDEQSSQQQPKQEQPAQERPKPKTVSGPVIRDEDEKEFKVQSQPFDINGMHLQYQYSVKYVVSRDDPHEKVWIMDKKLIDLKRHAVVFNLWIENEDIRPVVNLADINNKKYSPANFDDVNFDGYKDLREACKPCSGPRDNIEFVYLFNRRTKRFKLWRLLWGVNLELDAKNKTVQSYTSGLNNGEFGFQEVKFGVGGVQLYRKQVTSEFLDKKNDAFKVIYEKYSGEKLLVHKKRIIKAEESYEPRDVIDEMTK</sequence>